<dbReference type="GO" id="GO:0016491">
    <property type="term" value="F:oxidoreductase activity"/>
    <property type="evidence" value="ECO:0007669"/>
    <property type="project" value="UniProtKB-KW"/>
</dbReference>
<evidence type="ECO:0000256" key="3">
    <source>
        <dbReference type="ARBA" id="ARBA00023002"/>
    </source>
</evidence>
<dbReference type="STRING" id="5364.A0A5C3MQR3"/>
<keyword evidence="6" id="KW-1185">Reference proteome</keyword>
<evidence type="ECO:0000256" key="1">
    <source>
        <dbReference type="ARBA" id="ARBA00006484"/>
    </source>
</evidence>
<dbReference type="InterPro" id="IPR052178">
    <property type="entry name" value="Sec_Metab_Biosynth_SDR"/>
</dbReference>
<dbReference type="AlphaFoldDB" id="A0A5C3MQR3"/>
<evidence type="ECO:0000256" key="2">
    <source>
        <dbReference type="ARBA" id="ARBA00022857"/>
    </source>
</evidence>
<sequence>MIEICRGLLIRLKLNRVIFADTYRVPLSTKCASKSILSAVKFLPPMSNLQASKSILSAGRVALVTGGGTGIGNIIARGLAANGAKVYITGRRKEVLEKAATDVASTGLRLVPLLMDVTDKDTIRSAVEVVKGEEGKLHVLVNNAGMQGPRDPHAANPSAPERKNIETYSRHIFESQSYDEWNATYQTNVSAIFFVTYAFLALLEAGARDLGQGETTSIVNISSGAGTWHLPRGRHCYLATKAAVNHLSVSMATDFALEKVPVRVNVISPGYFKSEMSPPVMEELIKTDIVFPGTVSSFPTKRSGREEEMIVTVLGLVTSGYTNGQIVNLDGGASLVNP</sequence>
<dbReference type="Proteomes" id="UP000305948">
    <property type="component" value="Unassembled WGS sequence"/>
</dbReference>
<keyword evidence="2" id="KW-0521">NADP</keyword>
<keyword evidence="3" id="KW-0560">Oxidoreductase</keyword>
<dbReference type="Pfam" id="PF00106">
    <property type="entry name" value="adh_short"/>
    <property type="match status" value="1"/>
</dbReference>
<comment type="similarity">
    <text evidence="1 4">Belongs to the short-chain dehydrogenases/reductases (SDR) family.</text>
</comment>
<dbReference type="InterPro" id="IPR002347">
    <property type="entry name" value="SDR_fam"/>
</dbReference>
<dbReference type="OrthoDB" id="3819888at2759"/>
<organism evidence="5 6">
    <name type="scientific">Heliocybe sulcata</name>
    <dbReference type="NCBI Taxonomy" id="5364"/>
    <lineage>
        <taxon>Eukaryota</taxon>
        <taxon>Fungi</taxon>
        <taxon>Dikarya</taxon>
        <taxon>Basidiomycota</taxon>
        <taxon>Agaricomycotina</taxon>
        <taxon>Agaricomycetes</taxon>
        <taxon>Gloeophyllales</taxon>
        <taxon>Gloeophyllaceae</taxon>
        <taxon>Heliocybe</taxon>
    </lineage>
</organism>
<name>A0A5C3MQR3_9AGAM</name>
<dbReference type="SUPFAM" id="SSF51735">
    <property type="entry name" value="NAD(P)-binding Rossmann-fold domains"/>
    <property type="match status" value="1"/>
</dbReference>
<dbReference type="Gene3D" id="3.40.50.720">
    <property type="entry name" value="NAD(P)-binding Rossmann-like Domain"/>
    <property type="match status" value="1"/>
</dbReference>
<dbReference type="EMBL" id="ML213523">
    <property type="protein sequence ID" value="TFK47614.1"/>
    <property type="molecule type" value="Genomic_DNA"/>
</dbReference>
<accession>A0A5C3MQR3</accession>
<gene>
    <name evidence="5" type="ORF">OE88DRAFT_1665854</name>
</gene>
<protein>
    <submittedName>
        <fullName evidence="5">NAD(P)-binding protein</fullName>
    </submittedName>
</protein>
<reference evidence="5 6" key="1">
    <citation type="journal article" date="2019" name="Nat. Ecol. Evol.">
        <title>Megaphylogeny resolves global patterns of mushroom evolution.</title>
        <authorList>
            <person name="Varga T."/>
            <person name="Krizsan K."/>
            <person name="Foldi C."/>
            <person name="Dima B."/>
            <person name="Sanchez-Garcia M."/>
            <person name="Sanchez-Ramirez S."/>
            <person name="Szollosi G.J."/>
            <person name="Szarkandi J.G."/>
            <person name="Papp V."/>
            <person name="Albert L."/>
            <person name="Andreopoulos W."/>
            <person name="Angelini C."/>
            <person name="Antonin V."/>
            <person name="Barry K.W."/>
            <person name="Bougher N.L."/>
            <person name="Buchanan P."/>
            <person name="Buyck B."/>
            <person name="Bense V."/>
            <person name="Catcheside P."/>
            <person name="Chovatia M."/>
            <person name="Cooper J."/>
            <person name="Damon W."/>
            <person name="Desjardin D."/>
            <person name="Finy P."/>
            <person name="Geml J."/>
            <person name="Haridas S."/>
            <person name="Hughes K."/>
            <person name="Justo A."/>
            <person name="Karasinski D."/>
            <person name="Kautmanova I."/>
            <person name="Kiss B."/>
            <person name="Kocsube S."/>
            <person name="Kotiranta H."/>
            <person name="LaButti K.M."/>
            <person name="Lechner B.E."/>
            <person name="Liimatainen K."/>
            <person name="Lipzen A."/>
            <person name="Lukacs Z."/>
            <person name="Mihaltcheva S."/>
            <person name="Morgado L.N."/>
            <person name="Niskanen T."/>
            <person name="Noordeloos M.E."/>
            <person name="Ohm R.A."/>
            <person name="Ortiz-Santana B."/>
            <person name="Ovrebo C."/>
            <person name="Racz N."/>
            <person name="Riley R."/>
            <person name="Savchenko A."/>
            <person name="Shiryaev A."/>
            <person name="Soop K."/>
            <person name="Spirin V."/>
            <person name="Szebenyi C."/>
            <person name="Tomsovsky M."/>
            <person name="Tulloss R.E."/>
            <person name="Uehling J."/>
            <person name="Grigoriev I.V."/>
            <person name="Vagvolgyi C."/>
            <person name="Papp T."/>
            <person name="Martin F.M."/>
            <person name="Miettinen O."/>
            <person name="Hibbett D.S."/>
            <person name="Nagy L.G."/>
        </authorList>
    </citation>
    <scope>NUCLEOTIDE SEQUENCE [LARGE SCALE GENOMIC DNA]</scope>
    <source>
        <strain evidence="5 6">OMC1185</strain>
    </source>
</reference>
<evidence type="ECO:0000313" key="5">
    <source>
        <dbReference type="EMBL" id="TFK47614.1"/>
    </source>
</evidence>
<dbReference type="CDD" id="cd05233">
    <property type="entry name" value="SDR_c"/>
    <property type="match status" value="1"/>
</dbReference>
<dbReference type="PANTHER" id="PTHR43618:SF4">
    <property type="entry name" value="SHORT CHAIN DEHYDROGENASE_REDUCTASE FAMILY (AFU_ORTHOLOGUE AFUA_7G04540)"/>
    <property type="match status" value="1"/>
</dbReference>
<evidence type="ECO:0000313" key="6">
    <source>
        <dbReference type="Proteomes" id="UP000305948"/>
    </source>
</evidence>
<dbReference type="PRINTS" id="PR00081">
    <property type="entry name" value="GDHRDH"/>
</dbReference>
<dbReference type="PRINTS" id="PR00080">
    <property type="entry name" value="SDRFAMILY"/>
</dbReference>
<dbReference type="PANTHER" id="PTHR43618">
    <property type="entry name" value="7-ALPHA-HYDROXYSTEROID DEHYDROGENASE"/>
    <property type="match status" value="1"/>
</dbReference>
<proteinExistence type="inferred from homology"/>
<dbReference type="InterPro" id="IPR036291">
    <property type="entry name" value="NAD(P)-bd_dom_sf"/>
</dbReference>
<evidence type="ECO:0000256" key="4">
    <source>
        <dbReference type="RuleBase" id="RU000363"/>
    </source>
</evidence>